<dbReference type="AlphaFoldDB" id="A0A1Y5T6R0"/>
<dbReference type="GO" id="GO:0016491">
    <property type="term" value="F:oxidoreductase activity"/>
    <property type="evidence" value="ECO:0007669"/>
    <property type="project" value="UniProtKB-KW"/>
</dbReference>
<dbReference type="InterPro" id="IPR020904">
    <property type="entry name" value="Sc_DH/Rdtase_CS"/>
</dbReference>
<dbReference type="PANTHER" id="PTHR44196">
    <property type="entry name" value="DEHYDROGENASE/REDUCTASE SDR FAMILY MEMBER 7B"/>
    <property type="match status" value="1"/>
</dbReference>
<evidence type="ECO:0000256" key="1">
    <source>
        <dbReference type="ARBA" id="ARBA00006484"/>
    </source>
</evidence>
<dbReference type="EC" id="1.-.-.-" evidence="5"/>
<dbReference type="Gene3D" id="3.40.50.720">
    <property type="entry name" value="NAD(P)-binding Rossmann-like Domain"/>
    <property type="match status" value="1"/>
</dbReference>
<dbReference type="InterPro" id="IPR036291">
    <property type="entry name" value="NAD(P)-bd_dom_sf"/>
</dbReference>
<feature type="domain" description="Ketoreductase" evidence="4">
    <location>
        <begin position="5"/>
        <end position="181"/>
    </location>
</feature>
<keyword evidence="6" id="KW-1185">Reference proteome</keyword>
<evidence type="ECO:0000313" key="6">
    <source>
        <dbReference type="Proteomes" id="UP000193077"/>
    </source>
</evidence>
<evidence type="ECO:0000256" key="3">
    <source>
        <dbReference type="SAM" id="MobiDB-lite"/>
    </source>
</evidence>
<dbReference type="PANTHER" id="PTHR44196:SF1">
    <property type="entry name" value="DEHYDROGENASE_REDUCTASE SDR FAMILY MEMBER 7B"/>
    <property type="match status" value="1"/>
</dbReference>
<organism evidence="5 6">
    <name type="scientific">Falsiruegeria litorea R37</name>
    <dbReference type="NCBI Taxonomy" id="1200284"/>
    <lineage>
        <taxon>Bacteria</taxon>
        <taxon>Pseudomonadati</taxon>
        <taxon>Pseudomonadota</taxon>
        <taxon>Alphaproteobacteria</taxon>
        <taxon>Rhodobacterales</taxon>
        <taxon>Roseobacteraceae</taxon>
        <taxon>Falsiruegeria</taxon>
    </lineage>
</organism>
<dbReference type="EMBL" id="FWFO01000002">
    <property type="protein sequence ID" value="SLN56647.1"/>
    <property type="molecule type" value="Genomic_DNA"/>
</dbReference>
<dbReference type="InterPro" id="IPR057326">
    <property type="entry name" value="KR_dom"/>
</dbReference>
<evidence type="ECO:0000313" key="5">
    <source>
        <dbReference type="EMBL" id="SLN56647.1"/>
    </source>
</evidence>
<protein>
    <submittedName>
        <fullName evidence="5">Putative oxidoreductase</fullName>
        <ecNumber evidence="5">1.-.-.-</ecNumber>
    </submittedName>
</protein>
<dbReference type="PRINTS" id="PR00081">
    <property type="entry name" value="GDHRDH"/>
</dbReference>
<evidence type="ECO:0000259" key="4">
    <source>
        <dbReference type="SMART" id="SM00822"/>
    </source>
</evidence>
<dbReference type="OrthoDB" id="335726at2"/>
<dbReference type="SMART" id="SM00822">
    <property type="entry name" value="PKS_KR"/>
    <property type="match status" value="1"/>
</dbReference>
<feature type="region of interest" description="Disordered" evidence="3">
    <location>
        <begin position="243"/>
        <end position="263"/>
    </location>
</feature>
<accession>A0A1Y5T6R0</accession>
<sequence>MFENKSYWIVGASEGLGEAIAKDLHRAGARLILSARNADRLAAVAQASGGAQIVPMDVTDTDAVAQAMTQIGDLDGVIYCVGQYDPIPATDWQSKAVEAMCEANFMGAVRVLGHVVPRFVAKGAGHVVLIGSLAGHRGLPGSIGYGASKAALMHLGESLQADLRDSPLLVQVVNPGFIKTRLTAKNGFRMPMIQTPEEAASNVMNAMRSNRLEVNFPAPFSWLFTIGKRLPKSLFWRLLGKPEHTPTAPGTKGQGSGTLDPNT</sequence>
<name>A0A1Y5T6R0_9RHOB</name>
<dbReference type="PROSITE" id="PS00061">
    <property type="entry name" value="ADH_SHORT"/>
    <property type="match status" value="1"/>
</dbReference>
<reference evidence="5 6" key="1">
    <citation type="submission" date="2017-03" db="EMBL/GenBank/DDBJ databases">
        <authorList>
            <person name="Afonso C.L."/>
            <person name="Miller P.J."/>
            <person name="Scott M.A."/>
            <person name="Spackman E."/>
            <person name="Goraichik I."/>
            <person name="Dimitrov K.M."/>
            <person name="Suarez D.L."/>
            <person name="Swayne D.E."/>
        </authorList>
    </citation>
    <scope>NUCLEOTIDE SEQUENCE [LARGE SCALE GENOMIC DNA]</scope>
    <source>
        <strain evidence="5 6">CECT 7639</strain>
    </source>
</reference>
<dbReference type="RefSeq" id="WP_085796696.1">
    <property type="nucleotide sequence ID" value="NZ_FWFO01000002.1"/>
</dbReference>
<dbReference type="Pfam" id="PF00106">
    <property type="entry name" value="adh_short"/>
    <property type="match status" value="1"/>
</dbReference>
<comment type="similarity">
    <text evidence="1">Belongs to the short-chain dehydrogenases/reductases (SDR) family.</text>
</comment>
<proteinExistence type="inferred from homology"/>
<dbReference type="InterPro" id="IPR002347">
    <property type="entry name" value="SDR_fam"/>
</dbReference>
<dbReference type="GO" id="GO:0016020">
    <property type="term" value="C:membrane"/>
    <property type="evidence" value="ECO:0007669"/>
    <property type="project" value="TreeGrafter"/>
</dbReference>
<dbReference type="Proteomes" id="UP000193077">
    <property type="component" value="Unassembled WGS sequence"/>
</dbReference>
<keyword evidence="2 5" id="KW-0560">Oxidoreductase</keyword>
<gene>
    <name evidence="5" type="ORF">TRL7639_03043</name>
</gene>
<evidence type="ECO:0000256" key="2">
    <source>
        <dbReference type="ARBA" id="ARBA00023002"/>
    </source>
</evidence>
<dbReference type="SUPFAM" id="SSF51735">
    <property type="entry name" value="NAD(P)-binding Rossmann-fold domains"/>
    <property type="match status" value="1"/>
</dbReference>